<dbReference type="GO" id="GO:0003700">
    <property type="term" value="F:DNA-binding transcription factor activity"/>
    <property type="evidence" value="ECO:0007669"/>
    <property type="project" value="InterPro"/>
</dbReference>
<dbReference type="InterPro" id="IPR009057">
    <property type="entry name" value="Homeodomain-like_sf"/>
</dbReference>
<dbReference type="AlphaFoldDB" id="A0A7J4XNH4"/>
<keyword evidence="2" id="KW-0238">DNA-binding</keyword>
<dbReference type="PRINTS" id="PR00032">
    <property type="entry name" value="HTHARAC"/>
</dbReference>
<evidence type="ECO:0000256" key="3">
    <source>
        <dbReference type="ARBA" id="ARBA00023163"/>
    </source>
</evidence>
<evidence type="ECO:0000256" key="1">
    <source>
        <dbReference type="ARBA" id="ARBA00023015"/>
    </source>
</evidence>
<sequence>MPELLPGTSSFRSQPVDKNHEKDGTFSSIKRALTSENFSQKRLKEKNTILLVEENEELRSFLIQVLSGEYNICAVSEAESACETIVKEQPDVILLASTFTNLSGETLCLQVKSDVKTAHIPVVLLKDPVNIGNDSHRIADCCLTLSLDISRLRAEVDNLIFNRGIIRKRYIKLVLGAEDMLGPDIENTLPGDEQDFIGKVRKLIEENLSNPDFNIDMLSAEMNMSRSGFYAKIKLVTNQAPADYIRTVRLNRALVLLISKKYTVTEVAELTGFSDPKYFREVFKKYYGESPRKFVNSL</sequence>
<dbReference type="InterPro" id="IPR018060">
    <property type="entry name" value="HTH_AraC"/>
</dbReference>
<reference evidence="8 9" key="1">
    <citation type="journal article" date="2019" name="Nat. Med.">
        <title>A library of human gut bacterial isolates paired with longitudinal multiomics data enables mechanistic microbiome research.</title>
        <authorList>
            <person name="Poyet M."/>
            <person name="Groussin M."/>
            <person name="Gibbons S.M."/>
            <person name="Avila-Pacheco J."/>
            <person name="Jiang X."/>
            <person name="Kearney S.M."/>
            <person name="Perrotta A.R."/>
            <person name="Berdy B."/>
            <person name="Zhao S."/>
            <person name="Lieberman T.D."/>
            <person name="Swanson P.K."/>
            <person name="Smith M."/>
            <person name="Roesemann S."/>
            <person name="Alexander J.E."/>
            <person name="Rich S.A."/>
            <person name="Livny J."/>
            <person name="Vlamakis H."/>
            <person name="Clish C."/>
            <person name="Bullock K."/>
            <person name="Deik A."/>
            <person name="Scott J."/>
            <person name="Pierce K.A."/>
            <person name="Xavier R.J."/>
            <person name="Alm E.J."/>
        </authorList>
    </citation>
    <scope>NUCLEOTIDE SEQUENCE [LARGE SCALE GENOMIC DNA]</scope>
    <source>
        <strain evidence="8 9">BIOML-A10</strain>
    </source>
</reference>
<dbReference type="GO" id="GO:0000160">
    <property type="term" value="P:phosphorelay signal transduction system"/>
    <property type="evidence" value="ECO:0007669"/>
    <property type="project" value="InterPro"/>
</dbReference>
<dbReference type="InterPro" id="IPR018062">
    <property type="entry name" value="HTH_AraC-typ_CS"/>
</dbReference>
<name>A0A7J4XNH4_9BACE</name>
<dbReference type="InterPro" id="IPR011006">
    <property type="entry name" value="CheY-like_superfamily"/>
</dbReference>
<dbReference type="InterPro" id="IPR020449">
    <property type="entry name" value="Tscrpt_reg_AraC-type_HTH"/>
</dbReference>
<comment type="caution">
    <text evidence="4">Lacks conserved residue(s) required for the propagation of feature annotation.</text>
</comment>
<feature type="domain" description="Response regulatory" evidence="7">
    <location>
        <begin position="48"/>
        <end position="160"/>
    </location>
</feature>
<comment type="caution">
    <text evidence="8">The sequence shown here is derived from an EMBL/GenBank/DDBJ whole genome shotgun (WGS) entry which is preliminary data.</text>
</comment>
<evidence type="ECO:0000256" key="5">
    <source>
        <dbReference type="SAM" id="MobiDB-lite"/>
    </source>
</evidence>
<accession>A0A7J4XNH4</accession>
<evidence type="ECO:0000313" key="9">
    <source>
        <dbReference type="Proteomes" id="UP000422221"/>
    </source>
</evidence>
<gene>
    <name evidence="8" type="ORF">F3F73_00060</name>
</gene>
<dbReference type="RefSeq" id="WP_130058037.1">
    <property type="nucleotide sequence ID" value="NZ_RCXT01000001.1"/>
</dbReference>
<evidence type="ECO:0000259" key="7">
    <source>
        <dbReference type="PROSITE" id="PS50110"/>
    </source>
</evidence>
<feature type="domain" description="HTH araC/xylS-type" evidence="6">
    <location>
        <begin position="198"/>
        <end position="297"/>
    </location>
</feature>
<evidence type="ECO:0000256" key="4">
    <source>
        <dbReference type="PROSITE-ProRule" id="PRU00169"/>
    </source>
</evidence>
<dbReference type="Proteomes" id="UP000422221">
    <property type="component" value="Unassembled WGS sequence"/>
</dbReference>
<dbReference type="PROSITE" id="PS00041">
    <property type="entry name" value="HTH_ARAC_FAMILY_1"/>
    <property type="match status" value="1"/>
</dbReference>
<organism evidence="8 9">
    <name type="scientific">Bacteroides salyersiae</name>
    <dbReference type="NCBI Taxonomy" id="291644"/>
    <lineage>
        <taxon>Bacteria</taxon>
        <taxon>Pseudomonadati</taxon>
        <taxon>Bacteroidota</taxon>
        <taxon>Bacteroidia</taxon>
        <taxon>Bacteroidales</taxon>
        <taxon>Bacteroidaceae</taxon>
        <taxon>Bacteroides</taxon>
    </lineage>
</organism>
<dbReference type="Gene3D" id="3.40.50.2300">
    <property type="match status" value="1"/>
</dbReference>
<evidence type="ECO:0000256" key="2">
    <source>
        <dbReference type="ARBA" id="ARBA00023125"/>
    </source>
</evidence>
<dbReference type="Pfam" id="PF12833">
    <property type="entry name" value="HTH_18"/>
    <property type="match status" value="1"/>
</dbReference>
<dbReference type="EMBL" id="VWMK01000001">
    <property type="protein sequence ID" value="KAA3770387.1"/>
    <property type="molecule type" value="Genomic_DNA"/>
</dbReference>
<dbReference type="InterPro" id="IPR001789">
    <property type="entry name" value="Sig_transdc_resp-reg_receiver"/>
</dbReference>
<dbReference type="PANTHER" id="PTHR43280">
    <property type="entry name" value="ARAC-FAMILY TRANSCRIPTIONAL REGULATOR"/>
    <property type="match status" value="1"/>
</dbReference>
<evidence type="ECO:0000259" key="6">
    <source>
        <dbReference type="PROSITE" id="PS01124"/>
    </source>
</evidence>
<dbReference type="PROSITE" id="PS50110">
    <property type="entry name" value="RESPONSE_REGULATORY"/>
    <property type="match status" value="1"/>
</dbReference>
<dbReference type="SMART" id="SM00342">
    <property type="entry name" value="HTH_ARAC"/>
    <property type="match status" value="1"/>
</dbReference>
<proteinExistence type="predicted"/>
<dbReference type="SUPFAM" id="SSF46689">
    <property type="entry name" value="Homeodomain-like"/>
    <property type="match status" value="1"/>
</dbReference>
<dbReference type="Gene3D" id="1.10.10.60">
    <property type="entry name" value="Homeodomain-like"/>
    <property type="match status" value="2"/>
</dbReference>
<dbReference type="FunFam" id="1.10.10.60:FF:000284">
    <property type="entry name" value="Two-component system sensor histidine kinase/response regulator"/>
    <property type="match status" value="1"/>
</dbReference>
<feature type="region of interest" description="Disordered" evidence="5">
    <location>
        <begin position="1"/>
        <end position="23"/>
    </location>
</feature>
<dbReference type="PROSITE" id="PS01124">
    <property type="entry name" value="HTH_ARAC_FAMILY_2"/>
    <property type="match status" value="1"/>
</dbReference>
<dbReference type="PANTHER" id="PTHR43280:SF2">
    <property type="entry name" value="HTH-TYPE TRANSCRIPTIONAL REGULATOR EXSA"/>
    <property type="match status" value="1"/>
</dbReference>
<dbReference type="GO" id="GO:0043565">
    <property type="term" value="F:sequence-specific DNA binding"/>
    <property type="evidence" value="ECO:0007669"/>
    <property type="project" value="InterPro"/>
</dbReference>
<protein>
    <submittedName>
        <fullName evidence="8">Helix-turn-helix domain-containing protein</fullName>
    </submittedName>
</protein>
<keyword evidence="3" id="KW-0804">Transcription</keyword>
<keyword evidence="1" id="KW-0805">Transcription regulation</keyword>
<evidence type="ECO:0000313" key="8">
    <source>
        <dbReference type="EMBL" id="KAA3770387.1"/>
    </source>
</evidence>
<dbReference type="SUPFAM" id="SSF52172">
    <property type="entry name" value="CheY-like"/>
    <property type="match status" value="1"/>
</dbReference>